<keyword evidence="1" id="KW-0808">Transferase</keyword>
<protein>
    <submittedName>
        <fullName evidence="1">Reverse transcriptase</fullName>
    </submittedName>
</protein>
<dbReference type="GO" id="GO:0003964">
    <property type="term" value="F:RNA-directed DNA polymerase activity"/>
    <property type="evidence" value="ECO:0007669"/>
    <property type="project" value="UniProtKB-KW"/>
</dbReference>
<feature type="non-terminal residue" evidence="1">
    <location>
        <position position="1"/>
    </location>
</feature>
<evidence type="ECO:0000313" key="1">
    <source>
        <dbReference type="EMBL" id="JAS00138.1"/>
    </source>
</evidence>
<organism evidence="1">
    <name type="scientific">Triatoma infestans</name>
    <name type="common">Assassin bug</name>
    <dbReference type="NCBI Taxonomy" id="30076"/>
    <lineage>
        <taxon>Eukaryota</taxon>
        <taxon>Metazoa</taxon>
        <taxon>Ecdysozoa</taxon>
        <taxon>Arthropoda</taxon>
        <taxon>Hexapoda</taxon>
        <taxon>Insecta</taxon>
        <taxon>Pterygota</taxon>
        <taxon>Neoptera</taxon>
        <taxon>Paraneoptera</taxon>
        <taxon>Hemiptera</taxon>
        <taxon>Heteroptera</taxon>
        <taxon>Panheteroptera</taxon>
        <taxon>Cimicomorpha</taxon>
        <taxon>Reduviidae</taxon>
        <taxon>Triatominae</taxon>
        <taxon>Triatoma</taxon>
    </lineage>
</organism>
<reference evidence="1" key="2">
    <citation type="journal article" date="2017" name="J. Med. Entomol.">
        <title>Transcriptome Analysis of the Triatoma infestans (Hemiptera: Reduviidae) Integument.</title>
        <authorList>
            <person name="Calderon-Fernandez G.M."/>
            <person name="Moriconi D.E."/>
            <person name="Dulbecco A.B."/>
            <person name="Juarez M.P."/>
        </authorList>
    </citation>
    <scope>NUCLEOTIDE SEQUENCE</scope>
    <source>
        <strain evidence="1">Int1</strain>
        <tissue evidence="1">Integument</tissue>
    </source>
</reference>
<reference evidence="1" key="1">
    <citation type="submission" date="2016-04" db="EMBL/GenBank/DDBJ databases">
        <authorList>
            <person name="Calderon-Fernandez G.M.Sr."/>
        </authorList>
    </citation>
    <scope>NUCLEOTIDE SEQUENCE</scope>
    <source>
        <strain evidence="1">Int1</strain>
        <tissue evidence="1">Integument</tissue>
    </source>
</reference>
<dbReference type="AlphaFoldDB" id="A0A170YQC0"/>
<keyword evidence="1" id="KW-0695">RNA-directed DNA polymerase</keyword>
<keyword evidence="1" id="KW-0548">Nucleotidyltransferase</keyword>
<proteinExistence type="predicted"/>
<accession>A0A170YQC0</accession>
<dbReference type="EMBL" id="GEMB01003070">
    <property type="protein sequence ID" value="JAS00138.1"/>
    <property type="molecule type" value="Transcribed_RNA"/>
</dbReference>
<sequence>RTINRIQNTLREIGLSVNPGKSSAIVIEDGKILSTKLRLESGEEIVSIGNNEKIKYLGCTFDGELQLNDGAIHKFNDNLNKLVASNMLKPDQKLNVINQYLFPSLTYPLQTAPLIKLSSTSLDGIDTVIRRSTKAMLSLPANTTNAMLYAPR</sequence>
<name>A0A170YQC0_TRIIF</name>
<feature type="non-terminal residue" evidence="1">
    <location>
        <position position="152"/>
    </location>
</feature>